<keyword evidence="2" id="KW-1185">Reference proteome</keyword>
<dbReference type="OrthoDB" id="9823844at2"/>
<dbReference type="PATRIC" id="fig|1292034.3.peg.2505"/>
<evidence type="ECO:0000313" key="2">
    <source>
        <dbReference type="Proteomes" id="UP000013063"/>
    </source>
</evidence>
<dbReference type="Proteomes" id="UP000013063">
    <property type="component" value="Unassembled WGS sequence"/>
</dbReference>
<evidence type="ECO:0000313" key="1">
    <source>
        <dbReference type="EMBL" id="ENZ81584.1"/>
    </source>
</evidence>
<organism evidence="1 2">
    <name type="scientific">Caulobacter vibrioides OR37</name>
    <dbReference type="NCBI Taxonomy" id="1292034"/>
    <lineage>
        <taxon>Bacteria</taxon>
        <taxon>Pseudomonadati</taxon>
        <taxon>Pseudomonadota</taxon>
        <taxon>Alphaproteobacteria</taxon>
        <taxon>Caulobacterales</taxon>
        <taxon>Caulobacteraceae</taxon>
        <taxon>Caulobacter</taxon>
    </lineage>
</organism>
<reference evidence="1 2" key="1">
    <citation type="journal article" date="2013" name="Genome Announc.">
        <title>Draft Genome Sequence for Caulobacter sp. Strain OR37, a Bacterium Tolerant to Heavy Metals.</title>
        <authorList>
            <person name="Utturkar S.M."/>
            <person name="Bollmann A."/>
            <person name="Brzoska R.M."/>
            <person name="Klingeman D.M."/>
            <person name="Epstein S.E."/>
            <person name="Palumbo A.V."/>
            <person name="Brown S.D."/>
        </authorList>
    </citation>
    <scope>NUCLEOTIDE SEQUENCE [LARGE SCALE GENOMIC DNA]</scope>
    <source>
        <strain evidence="1 2">OR37</strain>
    </source>
</reference>
<dbReference type="EMBL" id="APMP01000015">
    <property type="protein sequence ID" value="ENZ81584.1"/>
    <property type="molecule type" value="Genomic_DNA"/>
</dbReference>
<comment type="caution">
    <text evidence="1">The sequence shown here is derived from an EMBL/GenBank/DDBJ whole genome shotgun (WGS) entry which is preliminary data.</text>
</comment>
<dbReference type="AlphaFoldDB" id="R0EHS9"/>
<name>R0EHS9_CAUVI</name>
<gene>
    <name evidence="1" type="ORF">OR37_02522</name>
</gene>
<accession>R0EHS9</accession>
<dbReference type="RefSeq" id="WP_004620286.1">
    <property type="nucleotide sequence ID" value="NZ_APMP01000015.1"/>
</dbReference>
<proteinExistence type="predicted"/>
<protein>
    <submittedName>
        <fullName evidence="1">Uncharacterized protein</fullName>
    </submittedName>
</protein>
<sequence>MDSPFVSDEHREAFARYGRAHFAIQTLEYELVNTYSVLSLLPERNGVEDAAWEGRVDDFFDTSFTHTFGTMLGKIKKTGRLPAELLARLEACKPERDFLVHRFFRFYIEGGAPPDQLEAAMIARSDAACDVFMALNRDLEAFSHGMAERFGITAQMIADEIEADQTARQRSGDV</sequence>